<feature type="compositionally biased region" description="Polar residues" evidence="6">
    <location>
        <begin position="380"/>
        <end position="391"/>
    </location>
</feature>
<feature type="compositionally biased region" description="Polar residues" evidence="6">
    <location>
        <begin position="142"/>
        <end position="159"/>
    </location>
</feature>
<feature type="region of interest" description="Disordered" evidence="6">
    <location>
        <begin position="136"/>
        <end position="160"/>
    </location>
</feature>
<dbReference type="PANTHER" id="PTHR10985">
    <property type="entry name" value="BASIC HELIX-LOOP-HELIX TRANSCRIPTION FACTOR, HES-RELATED"/>
    <property type="match status" value="1"/>
</dbReference>
<keyword evidence="10" id="KW-1185">Reference proteome</keyword>
<dbReference type="SMART" id="SM00511">
    <property type="entry name" value="ORANGE"/>
    <property type="match status" value="1"/>
</dbReference>
<dbReference type="EMBL" id="VSWD01000004">
    <property type="protein sequence ID" value="KAK3104604.1"/>
    <property type="molecule type" value="Genomic_DNA"/>
</dbReference>
<evidence type="ECO:0000259" key="7">
    <source>
        <dbReference type="PROSITE" id="PS50888"/>
    </source>
</evidence>
<dbReference type="Proteomes" id="UP001186944">
    <property type="component" value="Unassembled WGS sequence"/>
</dbReference>
<feature type="domain" description="BHLH" evidence="7">
    <location>
        <begin position="20"/>
        <end position="77"/>
    </location>
</feature>
<dbReference type="PROSITE" id="PS50888">
    <property type="entry name" value="BHLH"/>
    <property type="match status" value="1"/>
</dbReference>
<evidence type="ECO:0000256" key="3">
    <source>
        <dbReference type="ARBA" id="ARBA00023125"/>
    </source>
</evidence>
<feature type="region of interest" description="Disordered" evidence="6">
    <location>
        <begin position="1"/>
        <end position="32"/>
    </location>
</feature>
<dbReference type="FunFam" id="4.10.280.10:FF:000009">
    <property type="entry name" value="Transcription factor HES-1"/>
    <property type="match status" value="1"/>
</dbReference>
<evidence type="ECO:0000313" key="10">
    <source>
        <dbReference type="Proteomes" id="UP001186944"/>
    </source>
</evidence>
<sequence>MEEQEKAMNSDKVSSTASEGRKSSKPIMEKRRRARINASLAELKSLLLEVMKSEGTRQNKMEKADILEMTVRHLRQLQHQQISALASTDPAVINKYRLGFNECANEVSKFLGNMNGIDAEIRARLLNHLANYTVKPDPETPDVSSSMRDTPSTLPSTSLCKDETTRVLNNPQSSSVINQGMVYGKNNNLQPLSIVTQTATPSSTVQEVEKQLPVIPNFSSPQKMATSSLCSFPSVPEASAQPLQIAKVFGGFQAIPTKMASGEMAFLIPAANMMSCNSIPNYVIPVIQPQSSVSIANQTGQNMQNISPLQISYPVNSIVTPVVSQSAITSAGVTGNGNNATRAQTILPQSLLSVSYTSGRELQTTTLDSTTVTSSAFSSLKDVSQHALPNNRNRDSERNAASASGIASSTSRSSPSEISPVSGSDPSTDPMWRPW</sequence>
<feature type="compositionally biased region" description="Low complexity" evidence="6">
    <location>
        <begin position="400"/>
        <end position="424"/>
    </location>
</feature>
<dbReference type="SUPFAM" id="SSF47459">
    <property type="entry name" value="HLH, helix-loop-helix DNA-binding domain"/>
    <property type="match status" value="1"/>
</dbReference>
<dbReference type="Gene3D" id="4.10.280.10">
    <property type="entry name" value="Helix-loop-helix DNA-binding domain"/>
    <property type="match status" value="1"/>
</dbReference>
<dbReference type="SUPFAM" id="SSF158457">
    <property type="entry name" value="Orange domain-like"/>
    <property type="match status" value="1"/>
</dbReference>
<dbReference type="GO" id="GO:0046983">
    <property type="term" value="F:protein dimerization activity"/>
    <property type="evidence" value="ECO:0007669"/>
    <property type="project" value="InterPro"/>
</dbReference>
<dbReference type="GO" id="GO:0003677">
    <property type="term" value="F:DNA binding"/>
    <property type="evidence" value="ECO:0007669"/>
    <property type="project" value="UniProtKB-KW"/>
</dbReference>
<evidence type="ECO:0000256" key="5">
    <source>
        <dbReference type="ARBA" id="ARBA00023242"/>
    </source>
</evidence>
<dbReference type="SMART" id="SM00353">
    <property type="entry name" value="HLH"/>
    <property type="match status" value="1"/>
</dbReference>
<gene>
    <name evidence="9" type="ORF">FSP39_005961</name>
</gene>
<evidence type="ECO:0000256" key="6">
    <source>
        <dbReference type="SAM" id="MobiDB-lite"/>
    </source>
</evidence>
<organism evidence="9 10">
    <name type="scientific">Pinctada imbricata</name>
    <name type="common">Atlantic pearl-oyster</name>
    <name type="synonym">Pinctada martensii</name>
    <dbReference type="NCBI Taxonomy" id="66713"/>
    <lineage>
        <taxon>Eukaryota</taxon>
        <taxon>Metazoa</taxon>
        <taxon>Spiralia</taxon>
        <taxon>Lophotrochozoa</taxon>
        <taxon>Mollusca</taxon>
        <taxon>Bivalvia</taxon>
        <taxon>Autobranchia</taxon>
        <taxon>Pteriomorphia</taxon>
        <taxon>Pterioida</taxon>
        <taxon>Pterioidea</taxon>
        <taxon>Pteriidae</taxon>
        <taxon>Pinctada</taxon>
    </lineage>
</organism>
<dbReference type="GO" id="GO:0006355">
    <property type="term" value="P:regulation of DNA-templated transcription"/>
    <property type="evidence" value="ECO:0007669"/>
    <property type="project" value="InterPro"/>
</dbReference>
<name>A0AA89CBX1_PINIB</name>
<dbReference type="Gene3D" id="6.10.250.980">
    <property type="match status" value="1"/>
</dbReference>
<dbReference type="InterPro" id="IPR036638">
    <property type="entry name" value="HLH_DNA-bd_sf"/>
</dbReference>
<dbReference type="CDD" id="cd18913">
    <property type="entry name" value="bHLH-O_hairy_like"/>
    <property type="match status" value="1"/>
</dbReference>
<accession>A0AA89CBX1</accession>
<dbReference type="Pfam" id="PF07527">
    <property type="entry name" value="Hairy_orange"/>
    <property type="match status" value="1"/>
</dbReference>
<evidence type="ECO:0000256" key="2">
    <source>
        <dbReference type="ARBA" id="ARBA00023015"/>
    </source>
</evidence>
<comment type="subcellular location">
    <subcellularLocation>
        <location evidence="1">Nucleus</location>
    </subcellularLocation>
</comment>
<keyword evidence="4" id="KW-0804">Transcription</keyword>
<feature type="domain" description="Orange" evidence="8">
    <location>
        <begin position="96"/>
        <end position="129"/>
    </location>
</feature>
<dbReference type="GO" id="GO:0005634">
    <property type="term" value="C:nucleus"/>
    <property type="evidence" value="ECO:0007669"/>
    <property type="project" value="UniProtKB-SubCell"/>
</dbReference>
<evidence type="ECO:0000256" key="4">
    <source>
        <dbReference type="ARBA" id="ARBA00023163"/>
    </source>
</evidence>
<keyword evidence="5" id="KW-0539">Nucleus</keyword>
<feature type="region of interest" description="Disordered" evidence="6">
    <location>
        <begin position="380"/>
        <end position="435"/>
    </location>
</feature>
<comment type="caution">
    <text evidence="9">The sequence shown here is derived from an EMBL/GenBank/DDBJ whole genome shotgun (WGS) entry which is preliminary data.</text>
</comment>
<protein>
    <submittedName>
        <fullName evidence="9">Uncharacterized protein</fullName>
    </submittedName>
</protein>
<dbReference type="Pfam" id="PF00010">
    <property type="entry name" value="HLH"/>
    <property type="match status" value="1"/>
</dbReference>
<reference evidence="9" key="1">
    <citation type="submission" date="2019-08" db="EMBL/GenBank/DDBJ databases">
        <title>The improved chromosome-level genome for the pearl oyster Pinctada fucata martensii using PacBio sequencing and Hi-C.</title>
        <authorList>
            <person name="Zheng Z."/>
        </authorList>
    </citation>
    <scope>NUCLEOTIDE SEQUENCE</scope>
    <source>
        <strain evidence="9">ZZ-2019</strain>
        <tissue evidence="9">Adductor muscle</tissue>
    </source>
</reference>
<proteinExistence type="predicted"/>
<dbReference type="InterPro" id="IPR003650">
    <property type="entry name" value="Orange_dom"/>
</dbReference>
<dbReference type="InterPro" id="IPR011598">
    <property type="entry name" value="bHLH_dom"/>
</dbReference>
<keyword evidence="2" id="KW-0805">Transcription regulation</keyword>
<dbReference type="InterPro" id="IPR050370">
    <property type="entry name" value="HES_HEY"/>
</dbReference>
<evidence type="ECO:0000313" key="9">
    <source>
        <dbReference type="EMBL" id="KAK3104604.1"/>
    </source>
</evidence>
<dbReference type="PROSITE" id="PS51054">
    <property type="entry name" value="ORANGE"/>
    <property type="match status" value="1"/>
</dbReference>
<evidence type="ECO:0000256" key="1">
    <source>
        <dbReference type="ARBA" id="ARBA00004123"/>
    </source>
</evidence>
<keyword evidence="3" id="KW-0238">DNA-binding</keyword>
<dbReference type="AlphaFoldDB" id="A0AA89CBX1"/>
<evidence type="ECO:0000259" key="8">
    <source>
        <dbReference type="PROSITE" id="PS51054"/>
    </source>
</evidence>